<reference evidence="13 14" key="1">
    <citation type="journal article" date="2014" name="Genome Announc.">
        <title>Draft Genome Sequence of Cytophaga fermentans JCM 21142T, a Facultative Anaerobe Isolated from Marine Mud.</title>
        <authorList>
            <person name="Starns D."/>
            <person name="Oshima K."/>
            <person name="Suda W."/>
            <person name="Iino T."/>
            <person name="Yuki M."/>
            <person name="Inoue J."/>
            <person name="Kitamura K."/>
            <person name="Iida T."/>
            <person name="Darby A."/>
            <person name="Hattori M."/>
            <person name="Ohkuma M."/>
        </authorList>
    </citation>
    <scope>NUCLEOTIDE SEQUENCE [LARGE SCALE GENOMIC DNA]</scope>
    <source>
        <strain evidence="13 14">JCM 21142</strain>
    </source>
</reference>
<proteinExistence type="inferred from homology"/>
<keyword evidence="6 10" id="KW-0798">TonB box</keyword>
<keyword evidence="5" id="KW-0732">Signal</keyword>
<dbReference type="Pfam" id="PF00593">
    <property type="entry name" value="TonB_dep_Rec_b-barrel"/>
    <property type="match status" value="1"/>
</dbReference>
<dbReference type="AlphaFoldDB" id="W7Y6W3"/>
<comment type="caution">
    <text evidence="13">The sequence shown here is derived from an EMBL/GenBank/DDBJ whole genome shotgun (WGS) entry which is preliminary data.</text>
</comment>
<dbReference type="Gene3D" id="2.170.130.10">
    <property type="entry name" value="TonB-dependent receptor, plug domain"/>
    <property type="match status" value="1"/>
</dbReference>
<dbReference type="Proteomes" id="UP000019402">
    <property type="component" value="Unassembled WGS sequence"/>
</dbReference>
<dbReference type="SUPFAM" id="SSF49464">
    <property type="entry name" value="Carboxypeptidase regulatory domain-like"/>
    <property type="match status" value="1"/>
</dbReference>
<dbReference type="InterPro" id="IPR037066">
    <property type="entry name" value="Plug_dom_sf"/>
</dbReference>
<name>W7Y6W3_9BACT</name>
<dbReference type="eggNOG" id="COG4771">
    <property type="taxonomic scope" value="Bacteria"/>
</dbReference>
<keyword evidence="8 13" id="KW-0675">Receptor</keyword>
<evidence type="ECO:0000313" key="14">
    <source>
        <dbReference type="Proteomes" id="UP000019402"/>
    </source>
</evidence>
<keyword evidence="2" id="KW-0813">Transport</keyword>
<evidence type="ECO:0000256" key="9">
    <source>
        <dbReference type="ARBA" id="ARBA00023237"/>
    </source>
</evidence>
<accession>W7Y6W3</accession>
<dbReference type="InterPro" id="IPR036942">
    <property type="entry name" value="Beta-barrel_TonB_sf"/>
</dbReference>
<dbReference type="Pfam" id="PF13715">
    <property type="entry name" value="CarbopepD_reg_2"/>
    <property type="match status" value="1"/>
</dbReference>
<protein>
    <submittedName>
        <fullName evidence="13">Outer membrane receptor for ferrienterochelin and colicins</fullName>
    </submittedName>
</protein>
<dbReference type="Pfam" id="PF07715">
    <property type="entry name" value="Plug"/>
    <property type="match status" value="1"/>
</dbReference>
<keyword evidence="3" id="KW-1134">Transmembrane beta strand</keyword>
<evidence type="ECO:0000256" key="3">
    <source>
        <dbReference type="ARBA" id="ARBA00022452"/>
    </source>
</evidence>
<dbReference type="InterPro" id="IPR000531">
    <property type="entry name" value="Beta-barrel_TonB"/>
</dbReference>
<evidence type="ECO:0000256" key="1">
    <source>
        <dbReference type="ARBA" id="ARBA00004571"/>
    </source>
</evidence>
<keyword evidence="4" id="KW-0812">Transmembrane</keyword>
<comment type="subcellular location">
    <subcellularLocation>
        <location evidence="1">Cell outer membrane</location>
        <topology evidence="1">Multi-pass membrane protein</topology>
    </subcellularLocation>
</comment>
<evidence type="ECO:0000259" key="12">
    <source>
        <dbReference type="Pfam" id="PF07715"/>
    </source>
</evidence>
<dbReference type="SUPFAM" id="SSF56935">
    <property type="entry name" value="Porins"/>
    <property type="match status" value="1"/>
</dbReference>
<dbReference type="Gene3D" id="2.60.40.1120">
    <property type="entry name" value="Carboxypeptidase-like, regulatory domain"/>
    <property type="match status" value="1"/>
</dbReference>
<evidence type="ECO:0000259" key="11">
    <source>
        <dbReference type="Pfam" id="PF00593"/>
    </source>
</evidence>
<dbReference type="GO" id="GO:0009279">
    <property type="term" value="C:cell outer membrane"/>
    <property type="evidence" value="ECO:0007669"/>
    <property type="project" value="UniProtKB-SubCell"/>
</dbReference>
<feature type="domain" description="TonB-dependent receptor-like beta-barrel" evidence="11">
    <location>
        <begin position="313"/>
        <end position="741"/>
    </location>
</feature>
<evidence type="ECO:0000256" key="8">
    <source>
        <dbReference type="ARBA" id="ARBA00023170"/>
    </source>
</evidence>
<dbReference type="RefSeq" id="WP_027473575.1">
    <property type="nucleotide sequence ID" value="NZ_BAMD01000035.1"/>
</dbReference>
<sequence length="783" mass="89209">MNYKILILLVCFIFVGGYRVKGDSKVTADKDLVVLSGHIKDGDTGELLIAASVLFKNLKTGTVSNLYGFYSYSVKPGTYQVEFVYLGYKRLVKTIEITKDITLNVELFEDTETIEEVVVSSKKADAHVRDPQMSVQKLQNKDIKAVPALMGEVDVIKVLQMMPGVQASSEGSSGFSVRGGNPDQNLILLDEAIVYNAGHMLGFFSVFNNDAIKDVQLFKGDIPASNGGRLASLVDVRMNDGNNKKWEGNGGIGIISSRLTLQGPIVKDKTSVILSARRTYADMFLPLLGDEDNKDNKIFFYDINAKIKHVINNNNRLYFSFYNGRDVFKETRSSIDYGNRTFTLRWNHVYSPKLFSNVTVINSNYDYHLEANDETSGFQWDSKLTDYSLKIDFNYYLNPHNTLSFGGQTIYHGMVPATAMGTGENALMDRIEVPDANALEHALYVANAQSFGRWGLRYGLRFSGLQNMGRGTVFEFDENYEEIDKKEYGSGDIFNSYWGLEPRLGLSYMLNQTTSLKGSYARTRQYLHLASNSTSGTPLDVWFMSSPNIEPQISDQFSVGYFKNLSSNTIETSVELFYKDMQNTIDFKDHPDLLLNEKMEGELRIGRSWAYGAELLLKVNKDKYSGWIGYTWSRSWREIPEINEGNKYLSPYSRNHDISLVLNRKIGKRGRIGMNWIYTSGSPMTAPTGRMFVGGDIIPIYSSRNKENMPDYHRLDISYTLQTKNKNNRKWQGEWNFSLYNAYGRKNAWSIYYEQDDDNPYEIKAQKTYLFQYVPSITYNFKF</sequence>
<dbReference type="GO" id="GO:0044718">
    <property type="term" value="P:siderophore transmembrane transport"/>
    <property type="evidence" value="ECO:0007669"/>
    <property type="project" value="TreeGrafter"/>
</dbReference>
<evidence type="ECO:0000256" key="7">
    <source>
        <dbReference type="ARBA" id="ARBA00023136"/>
    </source>
</evidence>
<feature type="domain" description="TonB-dependent receptor plug" evidence="12">
    <location>
        <begin position="129"/>
        <end position="228"/>
    </location>
</feature>
<organism evidence="13 14">
    <name type="scientific">Saccharicrinis fermentans DSM 9555 = JCM 21142</name>
    <dbReference type="NCBI Taxonomy" id="869213"/>
    <lineage>
        <taxon>Bacteria</taxon>
        <taxon>Pseudomonadati</taxon>
        <taxon>Bacteroidota</taxon>
        <taxon>Bacteroidia</taxon>
        <taxon>Marinilabiliales</taxon>
        <taxon>Marinilabiliaceae</taxon>
        <taxon>Saccharicrinis</taxon>
    </lineage>
</organism>
<evidence type="ECO:0000256" key="5">
    <source>
        <dbReference type="ARBA" id="ARBA00022729"/>
    </source>
</evidence>
<comment type="similarity">
    <text evidence="10">Belongs to the TonB-dependent receptor family.</text>
</comment>
<evidence type="ECO:0000256" key="10">
    <source>
        <dbReference type="RuleBase" id="RU003357"/>
    </source>
</evidence>
<dbReference type="InterPro" id="IPR012910">
    <property type="entry name" value="Plug_dom"/>
</dbReference>
<dbReference type="Gene3D" id="2.40.170.20">
    <property type="entry name" value="TonB-dependent receptor, beta-barrel domain"/>
    <property type="match status" value="1"/>
</dbReference>
<dbReference type="InterPro" id="IPR039426">
    <property type="entry name" value="TonB-dep_rcpt-like"/>
</dbReference>
<dbReference type="PANTHER" id="PTHR30069">
    <property type="entry name" value="TONB-DEPENDENT OUTER MEMBRANE RECEPTOR"/>
    <property type="match status" value="1"/>
</dbReference>
<evidence type="ECO:0000256" key="2">
    <source>
        <dbReference type="ARBA" id="ARBA00022448"/>
    </source>
</evidence>
<dbReference type="OrthoDB" id="9803050at2"/>
<dbReference type="PANTHER" id="PTHR30069:SF29">
    <property type="entry name" value="HEMOGLOBIN AND HEMOGLOBIN-HAPTOGLOBIN-BINDING PROTEIN 1-RELATED"/>
    <property type="match status" value="1"/>
</dbReference>
<evidence type="ECO:0000256" key="6">
    <source>
        <dbReference type="ARBA" id="ARBA00023077"/>
    </source>
</evidence>
<keyword evidence="7 10" id="KW-0472">Membrane</keyword>
<dbReference type="STRING" id="869213.GCA_000517085_04338"/>
<dbReference type="GO" id="GO:0015344">
    <property type="term" value="F:siderophore uptake transmembrane transporter activity"/>
    <property type="evidence" value="ECO:0007669"/>
    <property type="project" value="TreeGrafter"/>
</dbReference>
<gene>
    <name evidence="13" type="ORF">JCM21142_72689</name>
</gene>
<keyword evidence="14" id="KW-1185">Reference proteome</keyword>
<dbReference type="EMBL" id="BAMD01000035">
    <property type="protein sequence ID" value="GAF03997.1"/>
    <property type="molecule type" value="Genomic_DNA"/>
</dbReference>
<evidence type="ECO:0000256" key="4">
    <source>
        <dbReference type="ARBA" id="ARBA00022692"/>
    </source>
</evidence>
<dbReference type="InterPro" id="IPR008969">
    <property type="entry name" value="CarboxyPept-like_regulatory"/>
</dbReference>
<evidence type="ECO:0000313" key="13">
    <source>
        <dbReference type="EMBL" id="GAF03997.1"/>
    </source>
</evidence>
<keyword evidence="9" id="KW-0998">Cell outer membrane</keyword>